<evidence type="ECO:0000256" key="2">
    <source>
        <dbReference type="ARBA" id="ARBA00022801"/>
    </source>
</evidence>
<proteinExistence type="inferred from homology"/>
<keyword evidence="2" id="KW-0378">Hydrolase</keyword>
<comment type="similarity">
    <text evidence="3">Belongs to the HNH nuclease family.</text>
</comment>
<dbReference type="InterPro" id="IPR003615">
    <property type="entry name" value="HNH_nuc"/>
</dbReference>
<dbReference type="Pfam" id="PF01844">
    <property type="entry name" value="HNH"/>
    <property type="match status" value="1"/>
</dbReference>
<dbReference type="Proteomes" id="UP000439986">
    <property type="component" value="Unassembled WGS sequence"/>
</dbReference>
<dbReference type="InterPro" id="IPR002711">
    <property type="entry name" value="HNH"/>
</dbReference>
<dbReference type="GO" id="GO:0008270">
    <property type="term" value="F:zinc ion binding"/>
    <property type="evidence" value="ECO:0007669"/>
    <property type="project" value="InterPro"/>
</dbReference>
<keyword evidence="1" id="KW-0540">Nuclease</keyword>
<evidence type="ECO:0000313" key="6">
    <source>
        <dbReference type="EMBL" id="MRW85402.1"/>
    </source>
</evidence>
<dbReference type="Gene3D" id="1.10.30.50">
    <property type="match status" value="1"/>
</dbReference>
<keyword evidence="7" id="KW-1185">Reference proteome</keyword>
<evidence type="ECO:0000256" key="1">
    <source>
        <dbReference type="ARBA" id="ARBA00022722"/>
    </source>
</evidence>
<dbReference type="GO" id="GO:0016787">
    <property type="term" value="F:hydrolase activity"/>
    <property type="evidence" value="ECO:0007669"/>
    <property type="project" value="UniProtKB-KW"/>
</dbReference>
<dbReference type="AlphaFoldDB" id="A0A844D9H5"/>
<feature type="domain" description="HNH nuclease" evidence="5">
    <location>
        <begin position="43"/>
        <end position="98"/>
    </location>
</feature>
<dbReference type="CDD" id="cd00085">
    <property type="entry name" value="HNHc"/>
    <property type="match status" value="1"/>
</dbReference>
<dbReference type="GO" id="GO:0004519">
    <property type="term" value="F:endonuclease activity"/>
    <property type="evidence" value="ECO:0007669"/>
    <property type="project" value="UniProtKB-KW"/>
</dbReference>
<protein>
    <recommendedName>
        <fullName evidence="4">Putative HNH nuclease YajD</fullName>
    </recommendedName>
</protein>
<accession>A0A844D9H5</accession>
<comment type="caution">
    <text evidence="6">The sequence shown here is derived from an EMBL/GenBank/DDBJ whole genome shotgun (WGS) entry which is preliminary data.</text>
</comment>
<name>A0A844D9H5_9BURK</name>
<sequence>MKLRTLKSSVQQLRNTLPIAQPLSWRASKESSTQRGYGYKWQQARAGYLRSHPLCVYCERQGRTTEATVVDHRIPHRGDQALFWDKANWQALCKPCHDGQKQREEARAALLDPRVIDGVGLIRDRAEKSFIRE</sequence>
<gene>
    <name evidence="6" type="ORF">GJ698_15050</name>
</gene>
<dbReference type="PANTHER" id="PTHR41286">
    <property type="entry name" value="HNH NUCLEASE YAJD-RELATED"/>
    <property type="match status" value="1"/>
</dbReference>
<dbReference type="EMBL" id="WKJL01000010">
    <property type="protein sequence ID" value="MRW85402.1"/>
    <property type="molecule type" value="Genomic_DNA"/>
</dbReference>
<keyword evidence="6" id="KW-0255">Endonuclease</keyword>
<dbReference type="PANTHER" id="PTHR41286:SF1">
    <property type="entry name" value="HNH NUCLEASE YAJD-RELATED"/>
    <property type="match status" value="1"/>
</dbReference>
<organism evidence="6 7">
    <name type="scientific">Duganella aquatilis</name>
    <dbReference type="NCBI Taxonomy" id="2666082"/>
    <lineage>
        <taxon>Bacteria</taxon>
        <taxon>Pseudomonadati</taxon>
        <taxon>Pseudomonadota</taxon>
        <taxon>Betaproteobacteria</taxon>
        <taxon>Burkholderiales</taxon>
        <taxon>Oxalobacteraceae</taxon>
        <taxon>Telluria group</taxon>
        <taxon>Duganella</taxon>
    </lineage>
</organism>
<reference evidence="6 7" key="1">
    <citation type="submission" date="2019-11" db="EMBL/GenBank/DDBJ databases">
        <title>Novel species isolated from a subtropical stream in China.</title>
        <authorList>
            <person name="Lu H."/>
        </authorList>
    </citation>
    <scope>NUCLEOTIDE SEQUENCE [LARGE SCALE GENOMIC DNA]</scope>
    <source>
        <strain evidence="6 7">FT26W</strain>
    </source>
</reference>
<evidence type="ECO:0000259" key="5">
    <source>
        <dbReference type="SMART" id="SM00507"/>
    </source>
</evidence>
<dbReference type="GO" id="GO:0005829">
    <property type="term" value="C:cytosol"/>
    <property type="evidence" value="ECO:0007669"/>
    <property type="project" value="TreeGrafter"/>
</dbReference>
<evidence type="ECO:0000256" key="4">
    <source>
        <dbReference type="ARBA" id="ARBA00040194"/>
    </source>
</evidence>
<evidence type="ECO:0000313" key="7">
    <source>
        <dbReference type="Proteomes" id="UP000439986"/>
    </source>
</evidence>
<dbReference type="GO" id="GO:0003676">
    <property type="term" value="F:nucleic acid binding"/>
    <property type="evidence" value="ECO:0007669"/>
    <property type="project" value="InterPro"/>
</dbReference>
<dbReference type="SMART" id="SM00507">
    <property type="entry name" value="HNHc"/>
    <property type="match status" value="1"/>
</dbReference>
<dbReference type="RefSeq" id="WP_154358457.1">
    <property type="nucleotide sequence ID" value="NZ_WKJL01000010.1"/>
</dbReference>
<evidence type="ECO:0000256" key="3">
    <source>
        <dbReference type="ARBA" id="ARBA00038412"/>
    </source>
</evidence>